<dbReference type="Proteomes" id="UP000594015">
    <property type="component" value="Chromosome"/>
</dbReference>
<dbReference type="KEGG" id="barh:WN72_23180"/>
<feature type="compositionally biased region" description="Low complexity" evidence="1">
    <location>
        <begin position="248"/>
        <end position="258"/>
    </location>
</feature>
<proteinExistence type="predicted"/>
<evidence type="ECO:0000313" key="2">
    <source>
        <dbReference type="EMBL" id="QOZ68905.1"/>
    </source>
</evidence>
<dbReference type="AlphaFoldDB" id="A0AAE7THV8"/>
<protein>
    <submittedName>
        <fullName evidence="2">Uncharacterized protein</fullName>
    </submittedName>
</protein>
<accession>A0AAE7THV8</accession>
<feature type="region of interest" description="Disordered" evidence="1">
    <location>
        <begin position="229"/>
        <end position="258"/>
    </location>
</feature>
<name>A0AAE7THV8_9BRAD</name>
<sequence length="258" mass="29151">MAYHNELTEIALNELKAHGIKGHLRDTNGGHIEITWQVVPEKQVRTIIVAKTTSDWRSRMNTRADVRRLLRADNVTLKMQHEKKPQKVQQFDKALALPQPETLSVPDQLKALRAEVGDLTALVLRLTKISATVRDTVAVHVPRPEAIVPPPPSSRSVKLVEYLSEDRWVTIDTLPRDTGLKPEQIKLKLQYLKQHDLVEVYRGQVRLKPPKPKPEKKIHWKTAQKAARVAAEEAAAKKDAAPRRRGRPPLVRSASQAA</sequence>
<feature type="compositionally biased region" description="Basic and acidic residues" evidence="1">
    <location>
        <begin position="230"/>
        <end position="242"/>
    </location>
</feature>
<organism evidence="2 3">
    <name type="scientific">Bradyrhizobium arachidis</name>
    <dbReference type="NCBI Taxonomy" id="858423"/>
    <lineage>
        <taxon>Bacteria</taxon>
        <taxon>Pseudomonadati</taxon>
        <taxon>Pseudomonadota</taxon>
        <taxon>Alphaproteobacteria</taxon>
        <taxon>Hyphomicrobiales</taxon>
        <taxon>Nitrobacteraceae</taxon>
        <taxon>Bradyrhizobium</taxon>
    </lineage>
</organism>
<gene>
    <name evidence="2" type="ORF">WN72_23180</name>
</gene>
<dbReference type="EMBL" id="CP030050">
    <property type="protein sequence ID" value="QOZ68905.1"/>
    <property type="molecule type" value="Genomic_DNA"/>
</dbReference>
<evidence type="ECO:0000256" key="1">
    <source>
        <dbReference type="SAM" id="MobiDB-lite"/>
    </source>
</evidence>
<reference evidence="2 3" key="1">
    <citation type="submission" date="2018-06" db="EMBL/GenBank/DDBJ databases">
        <title>Comparative genomics of Bradyrhizobium nodulating Arachidis hypogaea.</title>
        <authorList>
            <person name="Li Y."/>
        </authorList>
    </citation>
    <scope>NUCLEOTIDE SEQUENCE [LARGE SCALE GENOMIC DNA]</scope>
    <source>
        <strain evidence="2 3">CCBAU 051107</strain>
    </source>
</reference>
<evidence type="ECO:0000313" key="3">
    <source>
        <dbReference type="Proteomes" id="UP000594015"/>
    </source>
</evidence>
<dbReference type="RefSeq" id="WP_092220282.1">
    <property type="nucleotide sequence ID" value="NZ_CP030050.1"/>
</dbReference>